<reference evidence="1 2" key="1">
    <citation type="submission" date="2019-05" db="EMBL/GenBank/DDBJ databases">
        <title>Another draft genome of Portunus trituberculatus and its Hox gene families provides insights of decapod evolution.</title>
        <authorList>
            <person name="Jeong J.-H."/>
            <person name="Song I."/>
            <person name="Kim S."/>
            <person name="Choi T."/>
            <person name="Kim D."/>
            <person name="Ryu S."/>
            <person name="Kim W."/>
        </authorList>
    </citation>
    <scope>NUCLEOTIDE SEQUENCE [LARGE SCALE GENOMIC DNA]</scope>
    <source>
        <tissue evidence="1">Muscle</tissue>
    </source>
</reference>
<evidence type="ECO:0000313" key="1">
    <source>
        <dbReference type="EMBL" id="MPC14545.1"/>
    </source>
</evidence>
<proteinExistence type="predicted"/>
<organism evidence="1 2">
    <name type="scientific">Portunus trituberculatus</name>
    <name type="common">Swimming crab</name>
    <name type="synonym">Neptunus trituberculatus</name>
    <dbReference type="NCBI Taxonomy" id="210409"/>
    <lineage>
        <taxon>Eukaryota</taxon>
        <taxon>Metazoa</taxon>
        <taxon>Ecdysozoa</taxon>
        <taxon>Arthropoda</taxon>
        <taxon>Crustacea</taxon>
        <taxon>Multicrustacea</taxon>
        <taxon>Malacostraca</taxon>
        <taxon>Eumalacostraca</taxon>
        <taxon>Eucarida</taxon>
        <taxon>Decapoda</taxon>
        <taxon>Pleocyemata</taxon>
        <taxon>Brachyura</taxon>
        <taxon>Eubrachyura</taxon>
        <taxon>Portunoidea</taxon>
        <taxon>Portunidae</taxon>
        <taxon>Portuninae</taxon>
        <taxon>Portunus</taxon>
    </lineage>
</organism>
<dbReference type="Proteomes" id="UP000324222">
    <property type="component" value="Unassembled WGS sequence"/>
</dbReference>
<protein>
    <submittedName>
        <fullName evidence="1">Uncharacterized protein</fullName>
    </submittedName>
</protein>
<name>A0A5B7CZT1_PORTR</name>
<sequence>MNCTHEVSGHCVVYVQSFAPPAAAFLVLGPAAVHWRITLPSSPAPDVKVTCSTLTHPRHPLAKSFITVMVYVAMHPNSAKMAASQVKVRILSRTLRKLRFRKLRLLCRVRVTGGY</sequence>
<dbReference type="EMBL" id="VSRR010000360">
    <property type="protein sequence ID" value="MPC14545.1"/>
    <property type="molecule type" value="Genomic_DNA"/>
</dbReference>
<dbReference type="AlphaFoldDB" id="A0A5B7CZT1"/>
<keyword evidence="2" id="KW-1185">Reference proteome</keyword>
<evidence type="ECO:0000313" key="2">
    <source>
        <dbReference type="Proteomes" id="UP000324222"/>
    </source>
</evidence>
<accession>A0A5B7CZT1</accession>
<gene>
    <name evidence="1" type="ORF">E2C01_007313</name>
</gene>
<comment type="caution">
    <text evidence="1">The sequence shown here is derived from an EMBL/GenBank/DDBJ whole genome shotgun (WGS) entry which is preliminary data.</text>
</comment>